<evidence type="ECO:0000313" key="12">
    <source>
        <dbReference type="Proteomes" id="UP001149090"/>
    </source>
</evidence>
<accession>A0A9Q0LUR9</accession>
<organism evidence="11 12">
    <name type="scientific">Anaeramoeba ignava</name>
    <name type="common">Anaerobic marine amoeba</name>
    <dbReference type="NCBI Taxonomy" id="1746090"/>
    <lineage>
        <taxon>Eukaryota</taxon>
        <taxon>Metamonada</taxon>
        <taxon>Anaeramoebidae</taxon>
        <taxon>Anaeramoeba</taxon>
    </lineage>
</organism>
<dbReference type="EMBL" id="JAPDFW010000057">
    <property type="protein sequence ID" value="KAJ5077660.1"/>
    <property type="molecule type" value="Genomic_DNA"/>
</dbReference>
<evidence type="ECO:0000259" key="10">
    <source>
        <dbReference type="Pfam" id="PF04577"/>
    </source>
</evidence>
<dbReference type="GO" id="GO:0016757">
    <property type="term" value="F:glycosyltransferase activity"/>
    <property type="evidence" value="ECO:0007669"/>
    <property type="project" value="InterPro"/>
</dbReference>
<dbReference type="Proteomes" id="UP001149090">
    <property type="component" value="Unassembled WGS sequence"/>
</dbReference>
<keyword evidence="6" id="KW-1133">Transmembrane helix</keyword>
<keyword evidence="12" id="KW-1185">Reference proteome</keyword>
<dbReference type="OrthoDB" id="5913609at2759"/>
<keyword evidence="7" id="KW-0472">Membrane</keyword>
<keyword evidence="8" id="KW-0325">Glycoprotein</keyword>
<feature type="chain" id="PRO_5040475015" evidence="9">
    <location>
        <begin position="23"/>
        <end position="985"/>
    </location>
</feature>
<dbReference type="PANTHER" id="PTHR31826">
    <property type="entry name" value="NICALIN"/>
    <property type="match status" value="1"/>
</dbReference>
<evidence type="ECO:0000256" key="4">
    <source>
        <dbReference type="ARBA" id="ARBA00022729"/>
    </source>
</evidence>
<keyword evidence="5" id="KW-0256">Endoplasmic reticulum</keyword>
<evidence type="ECO:0000256" key="5">
    <source>
        <dbReference type="ARBA" id="ARBA00022824"/>
    </source>
</evidence>
<sequence>MKFSLIIFLSFSFFFLIQSLKANNSFPVFRLIQYEKKGQQFGSQVISLNSLSFKSIESCQDGVFKCFKGKIAIFMMNDLLDIDIDELATKGMANGILIILPDSNQSIPLKIQEKWGKIEEKISSIEFRSAVYFTFENQAKELIEIINESKRKTTFSENYLIEIKGDKPTVIQDLKSYSIQGILTSKITENENEKKEKKEKNPTIIISTTFDSFSAAPSLAKGKSNTGINIIIELSRIFSQLYQIQETTSVFDLMFVINGAGSNFNYHGSKKWLNSLDKRFLDSVQFVLSIDSIFESTLSDSPQKLFFHVADSSLENKELQNFYEFLKYSCKQMNIQIELIKTQIDKNNPVISWEHELFTRKHIPSATLSSIKNPESKLHTGSIISNTREIKPELISTTTNIILSSLSHLIYQTGEKLKIDSEKENQENDPQEYSLFDQKYQPNLLLIDLFQQSISQYPKFIPFMNEDDQFLQIIQNSFDQFGIESKKETFPINLKIKTKYFKTSQAILNILTVKSKLFDLFILLIGVVYVAGVYVAFTGYHEFPKLEKNKTKEITIKEFIHVQNSIFGIEKEIKELKNENKSLNSSTSNTSFYFDFDFDLINYEDPYSFYDNESIRFIDYPNYNKSLKYQKQFISQNQIKYQFFYGSFALNLPHFLNNKAFKRFVDNDQQRRFKQIFDEKNQQMVFNSSINSLGNITYFKNYSFQSFPNCTPEGFKIKDFKIPNSNNIKHMEKVVLAMAHYSTAFQHWIDRVLGSLIRIRPFIKDKGWTLLIDSNMQEIPYKLLNFVKEDFNVKLEVYDPSITYKIDKLLIICNIPFVHPRKFQEIKTFLVKNILKIKSNEEIPNYQQENIIYLPRVNNYNGRNVINNEEVENYLRKRFGNKFKIFSHKEHENLKELIEYFSKAKVIIGSHGGAFYNLLFTLSHPIIIEFQGKPFPGTLSMFYWISHTTGNEYWLDYAEESGNDLIINLDHLEEILNIALKENYH</sequence>
<dbReference type="AlphaFoldDB" id="A0A9Q0LUR9"/>
<evidence type="ECO:0000256" key="9">
    <source>
        <dbReference type="SAM" id="SignalP"/>
    </source>
</evidence>
<gene>
    <name evidence="11" type="ORF">M0811_05759</name>
</gene>
<dbReference type="Gene3D" id="3.40.630.10">
    <property type="entry name" value="Zn peptidases"/>
    <property type="match status" value="1"/>
</dbReference>
<dbReference type="GO" id="GO:0009966">
    <property type="term" value="P:regulation of signal transduction"/>
    <property type="evidence" value="ECO:0007669"/>
    <property type="project" value="InterPro"/>
</dbReference>
<keyword evidence="3" id="KW-0812">Transmembrane</keyword>
<feature type="signal peptide" evidence="9">
    <location>
        <begin position="1"/>
        <end position="22"/>
    </location>
</feature>
<dbReference type="InterPro" id="IPR049625">
    <property type="entry name" value="Glyco_transf_61_cat"/>
</dbReference>
<evidence type="ECO:0000256" key="7">
    <source>
        <dbReference type="ARBA" id="ARBA00023136"/>
    </source>
</evidence>
<comment type="caution">
    <text evidence="11">The sequence shown here is derived from an EMBL/GenBank/DDBJ whole genome shotgun (WGS) entry which is preliminary data.</text>
</comment>
<evidence type="ECO:0000256" key="2">
    <source>
        <dbReference type="ARBA" id="ARBA00007717"/>
    </source>
</evidence>
<comment type="subcellular location">
    <subcellularLocation>
        <location evidence="1">Endoplasmic reticulum membrane</location>
        <topology evidence="1">Single-pass membrane protein</topology>
    </subcellularLocation>
</comment>
<evidence type="ECO:0000256" key="8">
    <source>
        <dbReference type="ARBA" id="ARBA00023180"/>
    </source>
</evidence>
<name>A0A9Q0LUR9_ANAIG</name>
<dbReference type="GO" id="GO:0005789">
    <property type="term" value="C:endoplasmic reticulum membrane"/>
    <property type="evidence" value="ECO:0007669"/>
    <property type="project" value="UniProtKB-SubCell"/>
</dbReference>
<feature type="domain" description="Glycosyltransferase 61 catalytic" evidence="10">
    <location>
        <begin position="745"/>
        <end position="921"/>
    </location>
</feature>
<dbReference type="Pfam" id="PF04577">
    <property type="entry name" value="Glyco_transf_61"/>
    <property type="match status" value="1"/>
</dbReference>
<reference evidence="11" key="1">
    <citation type="submission" date="2022-10" db="EMBL/GenBank/DDBJ databases">
        <title>Novel sulphate-reducing endosymbionts in the free-living metamonad Anaeramoeba.</title>
        <authorList>
            <person name="Jerlstrom-Hultqvist J."/>
            <person name="Cepicka I."/>
            <person name="Gallot-Lavallee L."/>
            <person name="Salas-Leiva D."/>
            <person name="Curtis B.A."/>
            <person name="Zahonova K."/>
            <person name="Pipaliya S."/>
            <person name="Dacks J."/>
            <person name="Roger A.J."/>
        </authorList>
    </citation>
    <scope>NUCLEOTIDE SEQUENCE</scope>
    <source>
        <strain evidence="11">BMAN</strain>
    </source>
</reference>
<protein>
    <submittedName>
        <fullName evidence="11">Nicalin</fullName>
    </submittedName>
</protein>
<dbReference type="SUPFAM" id="SSF53187">
    <property type="entry name" value="Zn-dependent exopeptidases"/>
    <property type="match status" value="1"/>
</dbReference>
<evidence type="ECO:0000313" key="11">
    <source>
        <dbReference type="EMBL" id="KAJ5077660.1"/>
    </source>
</evidence>
<evidence type="ECO:0000256" key="1">
    <source>
        <dbReference type="ARBA" id="ARBA00004389"/>
    </source>
</evidence>
<evidence type="ECO:0000256" key="3">
    <source>
        <dbReference type="ARBA" id="ARBA00022692"/>
    </source>
</evidence>
<comment type="similarity">
    <text evidence="2">Belongs to the nicastrin family.</text>
</comment>
<keyword evidence="4 9" id="KW-0732">Signal</keyword>
<dbReference type="InterPro" id="IPR016574">
    <property type="entry name" value="Nicalin"/>
</dbReference>
<evidence type="ECO:0000256" key="6">
    <source>
        <dbReference type="ARBA" id="ARBA00022989"/>
    </source>
</evidence>
<proteinExistence type="inferred from homology"/>